<accession>D0WFA7</accession>
<comment type="similarity">
    <text evidence="1">Belongs to the P-Pant transferase superfamily. Gsp/Sfp/HetI/AcpT family.</text>
</comment>
<evidence type="ECO:0000313" key="5">
    <source>
        <dbReference type="Proteomes" id="UP000006001"/>
    </source>
</evidence>
<dbReference type="Proteomes" id="UP000006001">
    <property type="component" value="Unassembled WGS sequence"/>
</dbReference>
<comment type="caution">
    <text evidence="4">The sequence shown here is derived from an EMBL/GenBank/DDBJ whole genome shotgun (WGS) entry which is preliminary data.</text>
</comment>
<evidence type="ECO:0000313" key="4">
    <source>
        <dbReference type="EMBL" id="EEZ61791.1"/>
    </source>
</evidence>
<reference evidence="4" key="1">
    <citation type="submission" date="2009-10" db="EMBL/GenBank/DDBJ databases">
        <authorList>
            <person name="Weinstock G."/>
            <person name="Sodergren E."/>
            <person name="Clifton S."/>
            <person name="Fulton L."/>
            <person name="Fulton B."/>
            <person name="Courtney L."/>
            <person name="Fronick C."/>
            <person name="Harrison M."/>
            <person name="Strong C."/>
            <person name="Farmer C."/>
            <person name="Delahaunty K."/>
            <person name="Markovic C."/>
            <person name="Hall O."/>
            <person name="Minx P."/>
            <person name="Tomlinson C."/>
            <person name="Mitreva M."/>
            <person name="Nelson J."/>
            <person name="Hou S."/>
            <person name="Wollam A."/>
            <person name="Pepin K.H."/>
            <person name="Johnson M."/>
            <person name="Bhonagiri V."/>
            <person name="Nash W.E."/>
            <person name="Warren W."/>
            <person name="Chinwalla A."/>
            <person name="Mardis E.R."/>
            <person name="Wilson R.K."/>
        </authorList>
    </citation>
    <scope>NUCLEOTIDE SEQUENCE [LARGE SCALE GENOMIC DNA]</scope>
    <source>
        <strain evidence="4">ATCC 700122</strain>
    </source>
</reference>
<gene>
    <name evidence="4" type="ORF">HMPREF0762_00425</name>
</gene>
<dbReference type="OrthoDB" id="190168at2"/>
<dbReference type="Gene3D" id="3.90.470.20">
    <property type="entry name" value="4'-phosphopantetheinyl transferase domain"/>
    <property type="match status" value="2"/>
</dbReference>
<dbReference type="AlphaFoldDB" id="D0WFA7"/>
<feature type="domain" description="4'-phosphopantetheinyl transferase" evidence="3">
    <location>
        <begin position="98"/>
        <end position="196"/>
    </location>
</feature>
<dbReference type="InterPro" id="IPR050559">
    <property type="entry name" value="P-Pant_transferase_sf"/>
</dbReference>
<dbReference type="eggNOG" id="COG2091">
    <property type="taxonomic scope" value="Bacteria"/>
</dbReference>
<keyword evidence="2 4" id="KW-0808">Transferase</keyword>
<sequence>MAFISIAEVDEEASLEECWGALPEWKVNQYKKASSARFRSASSTGYLLALVLAERASSRKLDIVRGPQGKPAFASEPNIQFSIAHSGDYAVCALGEGPVGIDIENASRDFSGIASHVLSAGERAVRGRLAPAHRNRFACAIWTLKEALGKYRGCGLGYDLKAVSFDLEGRVPVLSDGCKGPSFRTFAVGRDYLLSVCTAEDESISWEFTSSKELLETGRRRSLW</sequence>
<dbReference type="Pfam" id="PF01648">
    <property type="entry name" value="ACPS"/>
    <property type="match status" value="1"/>
</dbReference>
<dbReference type="GO" id="GO:0019878">
    <property type="term" value="P:lysine biosynthetic process via aminoadipic acid"/>
    <property type="evidence" value="ECO:0007669"/>
    <property type="project" value="TreeGrafter"/>
</dbReference>
<evidence type="ECO:0000256" key="1">
    <source>
        <dbReference type="ARBA" id="ARBA00010990"/>
    </source>
</evidence>
<dbReference type="InterPro" id="IPR008278">
    <property type="entry name" value="4-PPantetheinyl_Trfase_dom"/>
</dbReference>
<name>D0WFA7_SLAES</name>
<dbReference type="GO" id="GO:0005829">
    <property type="term" value="C:cytosol"/>
    <property type="evidence" value="ECO:0007669"/>
    <property type="project" value="TreeGrafter"/>
</dbReference>
<dbReference type="EMBL" id="ACUX02000005">
    <property type="protein sequence ID" value="EEZ61791.1"/>
    <property type="molecule type" value="Genomic_DNA"/>
</dbReference>
<dbReference type="RefSeq" id="WP_006361677.1">
    <property type="nucleotide sequence ID" value="NZ_GG700630.1"/>
</dbReference>
<proteinExistence type="inferred from homology"/>
<organism evidence="4 5">
    <name type="scientific">Slackia exigua (strain ATCC 700122 / DSM 15923 / CIP 105133 / JCM 11022 / KCTC 5966 / S-7)</name>
    <dbReference type="NCBI Taxonomy" id="649764"/>
    <lineage>
        <taxon>Bacteria</taxon>
        <taxon>Bacillati</taxon>
        <taxon>Actinomycetota</taxon>
        <taxon>Coriobacteriia</taxon>
        <taxon>Eggerthellales</taxon>
        <taxon>Eggerthellaceae</taxon>
        <taxon>Slackia</taxon>
    </lineage>
</organism>
<dbReference type="GO" id="GO:0000287">
    <property type="term" value="F:magnesium ion binding"/>
    <property type="evidence" value="ECO:0007669"/>
    <property type="project" value="InterPro"/>
</dbReference>
<dbReference type="PANTHER" id="PTHR12215:SF10">
    <property type="entry name" value="L-AMINOADIPATE-SEMIALDEHYDE DEHYDROGENASE-PHOSPHOPANTETHEINYL TRANSFERASE"/>
    <property type="match status" value="1"/>
</dbReference>
<dbReference type="InterPro" id="IPR037143">
    <property type="entry name" value="4-PPantetheinyl_Trfase_dom_sf"/>
</dbReference>
<dbReference type="GO" id="GO:0008897">
    <property type="term" value="F:holo-[acyl-carrier-protein] synthase activity"/>
    <property type="evidence" value="ECO:0007669"/>
    <property type="project" value="InterPro"/>
</dbReference>
<dbReference type="SUPFAM" id="SSF56214">
    <property type="entry name" value="4'-phosphopantetheinyl transferase"/>
    <property type="match status" value="2"/>
</dbReference>
<keyword evidence="5" id="KW-1185">Reference proteome</keyword>
<dbReference type="PANTHER" id="PTHR12215">
    <property type="entry name" value="PHOSPHOPANTETHEINE TRANSFERASE"/>
    <property type="match status" value="1"/>
</dbReference>
<evidence type="ECO:0000259" key="3">
    <source>
        <dbReference type="Pfam" id="PF01648"/>
    </source>
</evidence>
<dbReference type="HOGENOM" id="CLU_1234334_0_0_11"/>
<evidence type="ECO:0000256" key="2">
    <source>
        <dbReference type="ARBA" id="ARBA00022679"/>
    </source>
</evidence>
<protein>
    <submittedName>
        <fullName evidence="4">4'-phosphopantetheinyl transferase family protein</fullName>
    </submittedName>
</protein>
<dbReference type="STRING" id="649764.HMPREF0762_00425"/>
<dbReference type="GeneID" id="85007069"/>